<feature type="coiled-coil region" evidence="1">
    <location>
        <begin position="284"/>
        <end position="568"/>
    </location>
</feature>
<keyword evidence="5" id="KW-1185">Reference proteome</keyword>
<feature type="compositionally biased region" description="Polar residues" evidence="2">
    <location>
        <begin position="101"/>
        <end position="110"/>
    </location>
</feature>
<comment type="caution">
    <text evidence="4">The sequence shown here is derived from an EMBL/GenBank/DDBJ whole genome shotgun (WGS) entry which is preliminary data.</text>
</comment>
<name>A0A5J4P2I8_9TREM</name>
<keyword evidence="3" id="KW-0472">Membrane</keyword>
<protein>
    <submittedName>
        <fullName evidence="4">Uncharacterized protein</fullName>
    </submittedName>
</protein>
<reference evidence="4 5" key="1">
    <citation type="journal article" date="2019" name="Gigascience">
        <title>Whole-genome sequence of the oriental lung fluke Paragonimus westermani.</title>
        <authorList>
            <person name="Oey H."/>
            <person name="Zakrzewski M."/>
            <person name="Narain K."/>
            <person name="Devi K.R."/>
            <person name="Agatsuma T."/>
            <person name="Nawaratna S."/>
            <person name="Gobert G.N."/>
            <person name="Jones M.K."/>
            <person name="Ragan M.A."/>
            <person name="McManus D.P."/>
            <person name="Krause L."/>
        </authorList>
    </citation>
    <scope>NUCLEOTIDE SEQUENCE [LARGE SCALE GENOMIC DNA]</scope>
    <source>
        <strain evidence="4 5">IND2009</strain>
    </source>
</reference>
<dbReference type="AlphaFoldDB" id="A0A5J4P2I8"/>
<gene>
    <name evidence="4" type="ORF">DEA37_0002852</name>
</gene>
<evidence type="ECO:0000256" key="2">
    <source>
        <dbReference type="SAM" id="MobiDB-lite"/>
    </source>
</evidence>
<feature type="region of interest" description="Disordered" evidence="2">
    <location>
        <begin position="172"/>
        <end position="246"/>
    </location>
</feature>
<feature type="region of interest" description="Disordered" evidence="2">
    <location>
        <begin position="43"/>
        <end position="140"/>
    </location>
</feature>
<evidence type="ECO:0000256" key="1">
    <source>
        <dbReference type="SAM" id="Coils"/>
    </source>
</evidence>
<feature type="compositionally biased region" description="Basic residues" evidence="2">
    <location>
        <begin position="49"/>
        <end position="64"/>
    </location>
</feature>
<dbReference type="Proteomes" id="UP000324629">
    <property type="component" value="Unassembled WGS sequence"/>
</dbReference>
<feature type="transmembrane region" description="Helical" evidence="3">
    <location>
        <begin position="7"/>
        <end position="29"/>
    </location>
</feature>
<dbReference type="EMBL" id="QNGE01000058">
    <property type="protein sequence ID" value="KAA3682176.1"/>
    <property type="molecule type" value="Genomic_DNA"/>
</dbReference>
<feature type="compositionally biased region" description="Basic residues" evidence="2">
    <location>
        <begin position="221"/>
        <end position="231"/>
    </location>
</feature>
<accession>A0A5J4P2I8</accession>
<evidence type="ECO:0000313" key="4">
    <source>
        <dbReference type="EMBL" id="KAA3682176.1"/>
    </source>
</evidence>
<keyword evidence="3" id="KW-0812">Transmembrane</keyword>
<keyword evidence="3" id="KW-1133">Transmembrane helix</keyword>
<proteinExistence type="predicted"/>
<evidence type="ECO:0000313" key="5">
    <source>
        <dbReference type="Proteomes" id="UP000324629"/>
    </source>
</evidence>
<organism evidence="4 5">
    <name type="scientific">Paragonimus westermani</name>
    <dbReference type="NCBI Taxonomy" id="34504"/>
    <lineage>
        <taxon>Eukaryota</taxon>
        <taxon>Metazoa</taxon>
        <taxon>Spiralia</taxon>
        <taxon>Lophotrochozoa</taxon>
        <taxon>Platyhelminthes</taxon>
        <taxon>Trematoda</taxon>
        <taxon>Digenea</taxon>
        <taxon>Plagiorchiida</taxon>
        <taxon>Troglotremata</taxon>
        <taxon>Troglotrematidae</taxon>
        <taxon>Paragonimus</taxon>
    </lineage>
</organism>
<feature type="compositionally biased region" description="Low complexity" evidence="2">
    <location>
        <begin position="193"/>
        <end position="220"/>
    </location>
</feature>
<evidence type="ECO:0000256" key="3">
    <source>
        <dbReference type="SAM" id="Phobius"/>
    </source>
</evidence>
<keyword evidence="1" id="KW-0175">Coiled coil</keyword>
<sequence>MNREVDCLFNGACIAAIVCLISSLLYYMFKHAAVVNPPSIATKHENANKKRGRKHDLKKTKQMSKKIGEHDAVAFAEPDSDKHTSDDTVDDEDEDDRHGSNAANAQTKMTDSSRSSSSDITDLVQDTGKPAVSASPCLPDNIANEDFCPEFRSTEKPNCDSVASLHALPPRGPQCDVSTPKAPSSCVSGLGFVSESSETPVSSPLVDSARQQQQQQLTSSKSKRSKRRGAKRSTGTVTSLGKGSFVPALNLPTAEHMVDPVEGVTKSTAINSSANMVPSMPTDSDDSREELARLTDQLRAFKRNLEEVSSRASHLSQENDRFRQKEEENTLGLRILQQQYTELLRANKAIEHDKHLKEVKLKSLESEKANLVAHLEKVNADAAHRAQETEQELHRLREKLSDAQAKLSAPSSSNPELLRTQELAQLMSNENRLLKSNLEQLKTEIGHLRQDNMMQQKELQVFQLENRKLCEERETVLEELRIKHQMEKAEASSRIANYEAQLQRQCHELEVEKQDLVRKLSETRTEMSVWIDREKRLSDIIASLEYQFAELNVEKQRLQEKVDSTKVANESSISELLVQVAKLSNDLTRTTSELHVVQQRADALAAEVEYLRAGAHEGARSDAAVCTEHSMFDGAVETCTEESRVSEEQLAELKQQLAANSSKMEALRKSQEVTQLELEHYKTTLVQTEAILAKLQESVQETESKWRDLLVDSELDRAQLRRQLAHALSRRNSSRGEKLTQTCSRTNPIDEQVATDCCGPCIEHGSLATEVEKISSTQVASPTCMGDPTSFVDTAPVGSYREQQTVPYPKLCTEDELGSETVPQLNTLTMVERNWSPECQEIEGTWLELNLPRLLTSPHEPRLGSNTSFHVSPRSVSGARWSSEVKQLKHTGDSDTDYDFDAVLVANTDLNVQEDVWDSTAKTADNSTVNEEVIKQD</sequence>
<feature type="coiled-coil region" evidence="1">
    <location>
        <begin position="636"/>
        <end position="705"/>
    </location>
</feature>